<reference evidence="1 2" key="1">
    <citation type="journal article" date="2013" name="Mar. Genomics">
        <title>Expression of sulfatases in Rhodopirellula baltica and the diversity of sulfatases in the genus Rhodopirellula.</title>
        <authorList>
            <person name="Wegner C.E."/>
            <person name="Richter-Heitmann T."/>
            <person name="Klindworth A."/>
            <person name="Klockow C."/>
            <person name="Richter M."/>
            <person name="Achstetter T."/>
            <person name="Glockner F.O."/>
            <person name="Harder J."/>
        </authorList>
    </citation>
    <scope>NUCLEOTIDE SEQUENCE [LARGE SCALE GENOMIC DNA]</scope>
    <source>
        <strain evidence="1 2">SWK14</strain>
    </source>
</reference>
<dbReference type="Proteomes" id="UP000010959">
    <property type="component" value="Unassembled WGS sequence"/>
</dbReference>
<dbReference type="EMBL" id="AMWG01000115">
    <property type="protein sequence ID" value="ELP32049.1"/>
    <property type="molecule type" value="Genomic_DNA"/>
</dbReference>
<organism evidence="1 2">
    <name type="scientific">Rhodopirellula baltica SWK14</name>
    <dbReference type="NCBI Taxonomy" id="993516"/>
    <lineage>
        <taxon>Bacteria</taxon>
        <taxon>Pseudomonadati</taxon>
        <taxon>Planctomycetota</taxon>
        <taxon>Planctomycetia</taxon>
        <taxon>Pirellulales</taxon>
        <taxon>Pirellulaceae</taxon>
        <taxon>Rhodopirellula</taxon>
    </lineage>
</organism>
<sequence>MAVRRAANGGELDSASNRSALLYTGSIVEPNAGTLHGLLSV</sequence>
<gene>
    <name evidence="1" type="ORF">RBSWK_04012</name>
</gene>
<accession>L7CCX1</accession>
<proteinExistence type="predicted"/>
<dbReference type="PATRIC" id="fig|993516.3.peg.4293"/>
<protein>
    <submittedName>
        <fullName evidence="1">Uncharacterized protein</fullName>
    </submittedName>
</protein>
<evidence type="ECO:0000313" key="1">
    <source>
        <dbReference type="EMBL" id="ELP32049.1"/>
    </source>
</evidence>
<evidence type="ECO:0000313" key="2">
    <source>
        <dbReference type="Proteomes" id="UP000010959"/>
    </source>
</evidence>
<comment type="caution">
    <text evidence="1">The sequence shown here is derived from an EMBL/GenBank/DDBJ whole genome shotgun (WGS) entry which is preliminary data.</text>
</comment>
<dbReference type="AlphaFoldDB" id="L7CCX1"/>
<name>L7CCX1_RHOBT</name>